<evidence type="ECO:0000313" key="1">
    <source>
        <dbReference type="EMBL" id="ODS33602.1"/>
    </source>
</evidence>
<proteinExistence type="predicted"/>
<protein>
    <recommendedName>
        <fullName evidence="3">DUF763 domain-containing protein</fullName>
    </recommendedName>
</protein>
<dbReference type="Proteomes" id="UP000094056">
    <property type="component" value="Unassembled WGS sequence"/>
</dbReference>
<reference evidence="1 2" key="1">
    <citation type="submission" date="2016-07" db="EMBL/GenBank/DDBJ databases">
        <title>Draft genome of Scalindua rubra, obtained from a brine-seawater interface in the Red Sea, sheds light on salt adaptation in anammox bacteria.</title>
        <authorList>
            <person name="Speth D.R."/>
            <person name="Lagkouvardos I."/>
            <person name="Wang Y."/>
            <person name="Qian P.-Y."/>
            <person name="Dutilh B.E."/>
            <person name="Jetten M.S."/>
        </authorList>
    </citation>
    <scope>NUCLEOTIDE SEQUENCE [LARGE SCALE GENOMIC DNA]</scope>
    <source>
        <strain evidence="1">BSI-1</strain>
    </source>
</reference>
<gene>
    <name evidence="1" type="ORF">SCARUB_01265</name>
</gene>
<dbReference type="EMBL" id="MAYW01000024">
    <property type="protein sequence ID" value="ODS33602.1"/>
    <property type="molecule type" value="Genomic_DNA"/>
</dbReference>
<sequence>MKVGTADLPLHYGKAPSWLFQRMKKLAREIAIVITSEFGPEEFLRKISDPFWFQALGCALGFDWHSSGVTTTVCGALKEGVKGLENELGIFIAGGKGGASRKTPSEIEGFCNSISRNPEDLVYSSKMSAKVDSSAVQDGYQLYHHCFYFTKEGFWTVVQQGMNETNRFARRYHWLGEKVNDFVIEPHSAICCDKKEKTLNMVAIDSEDSRKTSTLLTQEKPESLIKHIKKFQTLKLPTHHPVLPEDLNPKHLYKIFTKLCDRAPENFERLIGIRGVGPKTVRALSLISELIYGHKPSFEDPARYSFAHGGKDGHPYPVDKKNYDTSIEILRNAISQAKMGNREKMEAIKRLG</sequence>
<evidence type="ECO:0000313" key="2">
    <source>
        <dbReference type="Proteomes" id="UP000094056"/>
    </source>
</evidence>
<comment type="caution">
    <text evidence="1">The sequence shown here is derived from an EMBL/GenBank/DDBJ whole genome shotgun (WGS) entry which is preliminary data.</text>
</comment>
<dbReference type="PANTHER" id="PTHR38597">
    <property type="entry name" value="BLL3834 PROTEIN"/>
    <property type="match status" value="1"/>
</dbReference>
<evidence type="ECO:0008006" key="3">
    <source>
        <dbReference type="Google" id="ProtNLM"/>
    </source>
</evidence>
<dbReference type="PATRIC" id="fig|1872076.5.peg.1455"/>
<organism evidence="1 2">
    <name type="scientific">Candidatus Scalindua rubra</name>
    <dbReference type="NCBI Taxonomy" id="1872076"/>
    <lineage>
        <taxon>Bacteria</taxon>
        <taxon>Pseudomonadati</taxon>
        <taxon>Planctomycetota</taxon>
        <taxon>Candidatus Brocadiia</taxon>
        <taxon>Candidatus Brocadiales</taxon>
        <taxon>Candidatus Scalinduaceae</taxon>
        <taxon>Candidatus Scalindua</taxon>
    </lineage>
</organism>
<accession>A0A1E3XD88</accession>
<dbReference type="Pfam" id="PF05559">
    <property type="entry name" value="DUF763"/>
    <property type="match status" value="1"/>
</dbReference>
<dbReference type="InterPro" id="IPR008482">
    <property type="entry name" value="DUF763"/>
</dbReference>
<dbReference type="AlphaFoldDB" id="A0A1E3XD88"/>
<name>A0A1E3XD88_9BACT</name>
<dbReference type="PANTHER" id="PTHR38597:SF1">
    <property type="entry name" value="BLL3834 PROTEIN"/>
    <property type="match status" value="1"/>
</dbReference>